<feature type="transmembrane region" description="Helical" evidence="6">
    <location>
        <begin position="16"/>
        <end position="37"/>
    </location>
</feature>
<dbReference type="GO" id="GO:0006465">
    <property type="term" value="P:signal peptide processing"/>
    <property type="evidence" value="ECO:0007669"/>
    <property type="project" value="UniProtKB-UniRule"/>
</dbReference>
<dbReference type="PANTHER" id="PTHR10806">
    <property type="entry name" value="SIGNAL PEPTIDASE COMPLEX CATALYTIC SUBUNIT SEC11"/>
    <property type="match status" value="1"/>
</dbReference>
<evidence type="ECO:0000256" key="3">
    <source>
        <dbReference type="ARBA" id="ARBA00022989"/>
    </source>
</evidence>
<evidence type="ECO:0000313" key="8">
    <source>
        <dbReference type="EMBL" id="PIS08846.1"/>
    </source>
</evidence>
<dbReference type="GO" id="GO:0009003">
    <property type="term" value="F:signal peptidase activity"/>
    <property type="evidence" value="ECO:0007669"/>
    <property type="project" value="UniProtKB-EC"/>
</dbReference>
<dbReference type="InterPro" id="IPR001733">
    <property type="entry name" value="Peptidase_S26B"/>
</dbReference>
<evidence type="ECO:0000256" key="4">
    <source>
        <dbReference type="ARBA" id="ARBA00023136"/>
    </source>
</evidence>
<dbReference type="GO" id="GO:0016020">
    <property type="term" value="C:membrane"/>
    <property type="evidence" value="ECO:0007669"/>
    <property type="project" value="UniProtKB-SubCell"/>
</dbReference>
<reference evidence="9" key="1">
    <citation type="submission" date="2017-09" db="EMBL/GenBank/DDBJ databases">
        <title>Depth-based differentiation of microbial function through sediment-hosted aquifers and enrichment of novel symbionts in the deep terrestrial subsurface.</title>
        <authorList>
            <person name="Probst A.J."/>
            <person name="Ladd B."/>
            <person name="Jarett J.K."/>
            <person name="Geller-Mcgrath D.E."/>
            <person name="Sieber C.M.K."/>
            <person name="Emerson J.B."/>
            <person name="Anantharaman K."/>
            <person name="Thomas B.C."/>
            <person name="Malmstrom R."/>
            <person name="Stieglmeier M."/>
            <person name="Klingl A."/>
            <person name="Woyke T."/>
            <person name="Ryan C.M."/>
            <person name="Banfield J.F."/>
        </authorList>
    </citation>
    <scope>NUCLEOTIDE SEQUENCE [LARGE SCALE GENOMIC DNA]</scope>
</reference>
<dbReference type="Proteomes" id="UP000230093">
    <property type="component" value="Unassembled WGS sequence"/>
</dbReference>
<dbReference type="InterPro" id="IPR019533">
    <property type="entry name" value="Peptidase_S26"/>
</dbReference>
<dbReference type="PANTHER" id="PTHR10806:SF6">
    <property type="entry name" value="SIGNAL PEPTIDASE COMPLEX CATALYTIC SUBUNIT SEC11"/>
    <property type="match status" value="1"/>
</dbReference>
<dbReference type="Pfam" id="PF10502">
    <property type="entry name" value="Peptidase_S26"/>
    <property type="match status" value="1"/>
</dbReference>
<keyword evidence="4 6" id="KW-0472">Membrane</keyword>
<dbReference type="EMBL" id="PEZT01000027">
    <property type="protein sequence ID" value="PIS08846.1"/>
    <property type="molecule type" value="Genomic_DNA"/>
</dbReference>
<dbReference type="NCBIfam" id="TIGR02228">
    <property type="entry name" value="sigpep_I_arch"/>
    <property type="match status" value="1"/>
</dbReference>
<dbReference type="CDD" id="cd06530">
    <property type="entry name" value="S26_SPase_I"/>
    <property type="match status" value="1"/>
</dbReference>
<accession>A0A2H0W865</accession>
<dbReference type="InterPro" id="IPR036286">
    <property type="entry name" value="LexA/Signal_pep-like_sf"/>
</dbReference>
<protein>
    <recommendedName>
        <fullName evidence="5">Signal peptidase I</fullName>
        <ecNumber evidence="5">3.4.21.89</ecNumber>
    </recommendedName>
</protein>
<sequence>MFKFKKKDINKKKKKIIYFLFFLVFLVIGGIVVLTAFEIPPGYKLFAVQSGSMSPAISTGSLIIIEKQENYKTGDIITFKNKDFKNLSNPKSTTTHRIIEELVTDEIIYFKTKGDANNSPEKDLITKEQILGAVKFKVPYMGYAVAAAKKPQGLVLLVVVPATIIVYEEFLKIKKELKRLIKKRKKPKEE</sequence>
<feature type="domain" description="Peptidase S26" evidence="7">
    <location>
        <begin position="24"/>
        <end position="98"/>
    </location>
</feature>
<name>A0A2H0W865_9BACT</name>
<dbReference type="AlphaFoldDB" id="A0A2H0W865"/>
<keyword evidence="3 6" id="KW-1133">Transmembrane helix</keyword>
<dbReference type="SUPFAM" id="SSF51306">
    <property type="entry name" value="LexA/Signal peptidase"/>
    <property type="match status" value="1"/>
</dbReference>
<comment type="caution">
    <text evidence="8">The sequence shown here is derived from an EMBL/GenBank/DDBJ whole genome shotgun (WGS) entry which is preliminary data.</text>
</comment>
<evidence type="ECO:0000256" key="1">
    <source>
        <dbReference type="ARBA" id="ARBA00004370"/>
    </source>
</evidence>
<organism evidence="8 9">
    <name type="scientific">Candidatus Beckwithbacteria bacterium CG10_big_fil_rev_8_21_14_0_10_34_10</name>
    <dbReference type="NCBI Taxonomy" id="1974495"/>
    <lineage>
        <taxon>Bacteria</taxon>
        <taxon>Candidatus Beckwithiibacteriota</taxon>
    </lineage>
</organism>
<evidence type="ECO:0000313" key="9">
    <source>
        <dbReference type="Proteomes" id="UP000230093"/>
    </source>
</evidence>
<evidence type="ECO:0000256" key="6">
    <source>
        <dbReference type="SAM" id="Phobius"/>
    </source>
</evidence>
<keyword evidence="2 6" id="KW-0812">Transmembrane</keyword>
<proteinExistence type="predicted"/>
<dbReference type="GO" id="GO:0004252">
    <property type="term" value="F:serine-type endopeptidase activity"/>
    <property type="evidence" value="ECO:0007669"/>
    <property type="project" value="UniProtKB-UniRule"/>
</dbReference>
<evidence type="ECO:0000259" key="7">
    <source>
        <dbReference type="Pfam" id="PF10502"/>
    </source>
</evidence>
<comment type="subcellular location">
    <subcellularLocation>
        <location evidence="1">Membrane</location>
    </subcellularLocation>
</comment>
<dbReference type="EC" id="3.4.21.89" evidence="5"/>
<feature type="transmembrane region" description="Helical" evidence="6">
    <location>
        <begin position="153"/>
        <end position="171"/>
    </location>
</feature>
<evidence type="ECO:0000256" key="5">
    <source>
        <dbReference type="NCBIfam" id="TIGR02228"/>
    </source>
</evidence>
<gene>
    <name evidence="8" type="ORF">COT75_04540</name>
</gene>
<evidence type="ECO:0000256" key="2">
    <source>
        <dbReference type="ARBA" id="ARBA00022692"/>
    </source>
</evidence>